<dbReference type="RefSeq" id="WP_025360235.1">
    <property type="nucleotide sequence ID" value="NZ_CP007155.1"/>
</dbReference>
<dbReference type="EMBL" id="CP007155">
    <property type="protein sequence ID" value="AHI00383.1"/>
    <property type="molecule type" value="Genomic_DNA"/>
</dbReference>
<organism evidence="2 3">
    <name type="scientific">Kutzneria albida DSM 43870</name>
    <dbReference type="NCBI Taxonomy" id="1449976"/>
    <lineage>
        <taxon>Bacteria</taxon>
        <taxon>Bacillati</taxon>
        <taxon>Actinomycetota</taxon>
        <taxon>Actinomycetes</taxon>
        <taxon>Pseudonocardiales</taxon>
        <taxon>Pseudonocardiaceae</taxon>
        <taxon>Kutzneria</taxon>
    </lineage>
</organism>
<dbReference type="OrthoDB" id="3387554at2"/>
<feature type="compositionally biased region" description="Gly residues" evidence="1">
    <location>
        <begin position="1"/>
        <end position="11"/>
    </location>
</feature>
<evidence type="ECO:0000313" key="2">
    <source>
        <dbReference type="EMBL" id="AHI00383.1"/>
    </source>
</evidence>
<dbReference type="AlphaFoldDB" id="W5WHN8"/>
<evidence type="ECO:0000313" key="3">
    <source>
        <dbReference type="Proteomes" id="UP000019225"/>
    </source>
</evidence>
<dbReference type="KEGG" id="kal:KALB_7025"/>
<protein>
    <submittedName>
        <fullName evidence="2">Uncharacterized protein</fullName>
    </submittedName>
</protein>
<reference evidence="2 3" key="1">
    <citation type="journal article" date="2014" name="BMC Genomics">
        <title>Complete genome sequence of producer of the glycopeptide antibiotic Aculeximycin Kutzneria albida DSM 43870T, a representative of minor genus of Pseudonocardiaceae.</title>
        <authorList>
            <person name="Rebets Y."/>
            <person name="Tokovenko B."/>
            <person name="Lushchyk I."/>
            <person name="Ruckert C."/>
            <person name="Zaburannyi N."/>
            <person name="Bechthold A."/>
            <person name="Kalinowski J."/>
            <person name="Luzhetskyy A."/>
        </authorList>
    </citation>
    <scope>NUCLEOTIDE SEQUENCE [LARGE SCALE GENOMIC DNA]</scope>
    <source>
        <strain evidence="2">DSM 43870</strain>
    </source>
</reference>
<keyword evidence="3" id="KW-1185">Reference proteome</keyword>
<sequence>MAEGCGFGSGDRPGNRRLNAEAETHPLSKAISRGDRRTNGNRQPGTGNPGNQQPTNGNQQPELHGYLAARAGHSDGRTGFAVSAGDGQQREEIILDPASGQYIGERFAVTADWEGIPAGTTWSFTSVTTALTDQAG</sequence>
<accession>W5WHN8</accession>
<feature type="region of interest" description="Disordered" evidence="1">
    <location>
        <begin position="1"/>
        <end position="88"/>
    </location>
</feature>
<feature type="compositionally biased region" description="Basic and acidic residues" evidence="1">
    <location>
        <begin position="18"/>
        <end position="38"/>
    </location>
</feature>
<dbReference type="HOGENOM" id="CLU_1872737_0_0_11"/>
<gene>
    <name evidence="2" type="ORF">KALB_7025</name>
</gene>
<feature type="compositionally biased region" description="Low complexity" evidence="1">
    <location>
        <begin position="40"/>
        <end position="61"/>
    </location>
</feature>
<evidence type="ECO:0000256" key="1">
    <source>
        <dbReference type="SAM" id="MobiDB-lite"/>
    </source>
</evidence>
<proteinExistence type="predicted"/>
<dbReference type="Proteomes" id="UP000019225">
    <property type="component" value="Chromosome"/>
</dbReference>
<name>W5WHN8_9PSEU</name>